<name>A0A2S9IWV6_9SPHI</name>
<reference evidence="1 2" key="1">
    <citation type="submission" date="2018-02" db="EMBL/GenBank/DDBJ databases">
        <title>The draft genome of Sphingobacterium sp. 5JN-11.</title>
        <authorList>
            <person name="Liu L."/>
            <person name="Li L."/>
            <person name="Liang L."/>
            <person name="Zhang X."/>
            <person name="Wang T."/>
        </authorList>
    </citation>
    <scope>NUCLEOTIDE SEQUENCE [LARGE SCALE GENOMIC DNA]</scope>
    <source>
        <strain evidence="1 2">5JN-11</strain>
    </source>
</reference>
<dbReference type="Proteomes" id="UP000239711">
    <property type="component" value="Unassembled WGS sequence"/>
</dbReference>
<protein>
    <submittedName>
        <fullName evidence="1">Uncharacterized protein</fullName>
    </submittedName>
</protein>
<evidence type="ECO:0000313" key="1">
    <source>
        <dbReference type="EMBL" id="PRD45026.1"/>
    </source>
</evidence>
<evidence type="ECO:0000313" key="2">
    <source>
        <dbReference type="Proteomes" id="UP000239711"/>
    </source>
</evidence>
<keyword evidence="2" id="KW-1185">Reference proteome</keyword>
<comment type="caution">
    <text evidence="1">The sequence shown here is derived from an EMBL/GenBank/DDBJ whole genome shotgun (WGS) entry which is preliminary data.</text>
</comment>
<gene>
    <name evidence="1" type="ORF">C5745_18500</name>
</gene>
<proteinExistence type="predicted"/>
<sequence length="72" mass="8514">MPPNKILITAGISFLYYPILSKHILDAGKVRGSGTHQIFQRRLFLCTFFERKKVQAPSRLERHEKRIKKKIY</sequence>
<accession>A0A2S9IWV6</accession>
<organism evidence="1 2">
    <name type="scientific">Sphingobacterium haloxyli</name>
    <dbReference type="NCBI Taxonomy" id="2100533"/>
    <lineage>
        <taxon>Bacteria</taxon>
        <taxon>Pseudomonadati</taxon>
        <taxon>Bacteroidota</taxon>
        <taxon>Sphingobacteriia</taxon>
        <taxon>Sphingobacteriales</taxon>
        <taxon>Sphingobacteriaceae</taxon>
        <taxon>Sphingobacterium</taxon>
    </lineage>
</organism>
<dbReference type="EMBL" id="PVBQ01000022">
    <property type="protein sequence ID" value="PRD45026.1"/>
    <property type="molecule type" value="Genomic_DNA"/>
</dbReference>
<dbReference type="AlphaFoldDB" id="A0A2S9IWV6"/>